<dbReference type="GO" id="GO:0005886">
    <property type="term" value="C:plasma membrane"/>
    <property type="evidence" value="ECO:0007669"/>
    <property type="project" value="UniProtKB-SubCell"/>
</dbReference>
<evidence type="ECO:0000256" key="1">
    <source>
        <dbReference type="ARBA" id="ARBA00004651"/>
    </source>
</evidence>
<keyword evidence="5 7" id="KW-1133">Transmembrane helix</keyword>
<accession>A0A8K0FYW6</accession>
<dbReference type="PANTHER" id="PTHR16024:SF6">
    <property type="entry name" value="XK-RELATED PROTEIN"/>
    <property type="match status" value="1"/>
</dbReference>
<dbReference type="Proteomes" id="UP000801492">
    <property type="component" value="Unassembled WGS sequence"/>
</dbReference>
<evidence type="ECO:0000256" key="4">
    <source>
        <dbReference type="ARBA" id="ARBA00022692"/>
    </source>
</evidence>
<name>A0A8K0FYW6_IGNLU</name>
<comment type="subcellular location">
    <subcellularLocation>
        <location evidence="1">Cell membrane</location>
        <topology evidence="1">Multi-pass membrane protein</topology>
    </subcellularLocation>
    <subcellularLocation>
        <location evidence="7">Membrane</location>
        <topology evidence="7">Multi-pass membrane protein</topology>
    </subcellularLocation>
</comment>
<dbReference type="OrthoDB" id="6136301at2759"/>
<sequence length="436" mass="48806">MAETCTVVRFSKDPSTARIENLKQNESPDKICETQQTFGIFYVICIALSIITYVLDLALACILLYFYSIRGYGIYFALTLSFVLVPALFMTAFSMRWYIVDHDDPSLGKISVSQWIIRIIFLLLQLSPLLRYLDTLIYGLRSKVAGSSGIDQLQSTLYRRMLDEDSNGALLRLFHCFLHAAPQAVIQLMILLTHIAHPEKLQKLGTDVAVLQAWTVLAALVSIAWSLTSYHRSVRYARDDKEKVSTVGILVAFCWHLMSAVSRVLALSLLASIFPTWMGVVCALHWGVMAIWLALSQHQTAACSNRCEELLLSTALGLAYVIAFISPRDGPTRYVYLAYYLVCFMENIGALVVWCVANNNSEENPLLYYGAAGAQITAFLLAIIFLLIYYRYCHPSTAGSGKILEITNPNTLDLEKPGYSKAYTHHVHSSHHSSNS</sequence>
<dbReference type="GO" id="GO:0070782">
    <property type="term" value="P:phosphatidylserine exposure on apoptotic cell surface"/>
    <property type="evidence" value="ECO:0007669"/>
    <property type="project" value="TreeGrafter"/>
</dbReference>
<evidence type="ECO:0000256" key="7">
    <source>
        <dbReference type="RuleBase" id="RU910716"/>
    </source>
</evidence>
<keyword evidence="4 7" id="KW-0812">Transmembrane</keyword>
<evidence type="ECO:0000256" key="5">
    <source>
        <dbReference type="ARBA" id="ARBA00022989"/>
    </source>
</evidence>
<dbReference type="InterPro" id="IPR050895">
    <property type="entry name" value="XK-related_scramblase"/>
</dbReference>
<proteinExistence type="inferred from homology"/>
<keyword evidence="6 7" id="KW-0472">Membrane</keyword>
<evidence type="ECO:0000256" key="2">
    <source>
        <dbReference type="ARBA" id="ARBA00008789"/>
    </source>
</evidence>
<comment type="similarity">
    <text evidence="2 7">Belongs to the XK family.</text>
</comment>
<dbReference type="Pfam" id="PF09815">
    <property type="entry name" value="XK-related"/>
    <property type="match status" value="1"/>
</dbReference>
<evidence type="ECO:0000313" key="9">
    <source>
        <dbReference type="Proteomes" id="UP000801492"/>
    </source>
</evidence>
<comment type="caution">
    <text evidence="8">The sequence shown here is derived from an EMBL/GenBank/DDBJ whole genome shotgun (WGS) entry which is preliminary data.</text>
</comment>
<feature type="transmembrane region" description="Helical" evidence="7">
    <location>
        <begin position="247"/>
        <end position="271"/>
    </location>
</feature>
<organism evidence="8 9">
    <name type="scientific">Ignelater luminosus</name>
    <name type="common">Cucubano</name>
    <name type="synonym">Pyrophorus luminosus</name>
    <dbReference type="NCBI Taxonomy" id="2038154"/>
    <lineage>
        <taxon>Eukaryota</taxon>
        <taxon>Metazoa</taxon>
        <taxon>Ecdysozoa</taxon>
        <taxon>Arthropoda</taxon>
        <taxon>Hexapoda</taxon>
        <taxon>Insecta</taxon>
        <taxon>Pterygota</taxon>
        <taxon>Neoptera</taxon>
        <taxon>Endopterygota</taxon>
        <taxon>Coleoptera</taxon>
        <taxon>Polyphaga</taxon>
        <taxon>Elateriformia</taxon>
        <taxon>Elateroidea</taxon>
        <taxon>Elateridae</taxon>
        <taxon>Agrypninae</taxon>
        <taxon>Pyrophorini</taxon>
        <taxon>Ignelater</taxon>
    </lineage>
</organism>
<reference evidence="8" key="1">
    <citation type="submission" date="2019-08" db="EMBL/GenBank/DDBJ databases">
        <title>The genome of the North American firefly Photinus pyralis.</title>
        <authorList>
            <consortium name="Photinus pyralis genome working group"/>
            <person name="Fallon T.R."/>
            <person name="Sander Lower S.E."/>
            <person name="Weng J.-K."/>
        </authorList>
    </citation>
    <scope>NUCLEOTIDE SEQUENCE</scope>
    <source>
        <strain evidence="8">TRF0915ILg1</strain>
        <tissue evidence="8">Whole body</tissue>
    </source>
</reference>
<evidence type="ECO:0000313" key="8">
    <source>
        <dbReference type="EMBL" id="KAF2879688.1"/>
    </source>
</evidence>
<feature type="transmembrane region" description="Helical" evidence="7">
    <location>
        <begin position="366"/>
        <end position="390"/>
    </location>
</feature>
<dbReference type="AlphaFoldDB" id="A0A8K0FYW6"/>
<evidence type="ECO:0000256" key="3">
    <source>
        <dbReference type="ARBA" id="ARBA00022475"/>
    </source>
</evidence>
<feature type="transmembrane region" description="Helical" evidence="7">
    <location>
        <begin position="277"/>
        <end position="295"/>
    </location>
</feature>
<feature type="transmembrane region" description="Helical" evidence="7">
    <location>
        <begin position="74"/>
        <end position="95"/>
    </location>
</feature>
<feature type="transmembrane region" description="Helical" evidence="7">
    <location>
        <begin position="115"/>
        <end position="133"/>
    </location>
</feature>
<dbReference type="InterPro" id="IPR018629">
    <property type="entry name" value="XK-rel"/>
</dbReference>
<feature type="transmembrane region" description="Helical" evidence="7">
    <location>
        <begin position="337"/>
        <end position="357"/>
    </location>
</feature>
<keyword evidence="9" id="KW-1185">Reference proteome</keyword>
<dbReference type="GO" id="GO:0043652">
    <property type="term" value="P:engulfment of apoptotic cell"/>
    <property type="evidence" value="ECO:0007669"/>
    <property type="project" value="TreeGrafter"/>
</dbReference>
<feature type="transmembrane region" description="Helical" evidence="7">
    <location>
        <begin position="307"/>
        <end position="325"/>
    </location>
</feature>
<dbReference type="EMBL" id="VTPC01091098">
    <property type="protein sequence ID" value="KAF2879688.1"/>
    <property type="molecule type" value="Genomic_DNA"/>
</dbReference>
<feature type="transmembrane region" description="Helical" evidence="7">
    <location>
        <begin position="40"/>
        <end position="67"/>
    </location>
</feature>
<gene>
    <name evidence="8" type="ORF">ILUMI_26494</name>
</gene>
<keyword evidence="3" id="KW-1003">Cell membrane</keyword>
<dbReference type="PANTHER" id="PTHR16024">
    <property type="entry name" value="XK-RELATED PROTEIN"/>
    <property type="match status" value="1"/>
</dbReference>
<evidence type="ECO:0000256" key="6">
    <source>
        <dbReference type="ARBA" id="ARBA00023136"/>
    </source>
</evidence>
<protein>
    <recommendedName>
        <fullName evidence="7">XK-related protein</fullName>
    </recommendedName>
</protein>
<dbReference type="GO" id="GO:1902742">
    <property type="term" value="P:apoptotic process involved in development"/>
    <property type="evidence" value="ECO:0007669"/>
    <property type="project" value="TreeGrafter"/>
</dbReference>
<feature type="transmembrane region" description="Helical" evidence="7">
    <location>
        <begin position="208"/>
        <end position="227"/>
    </location>
</feature>